<name>A0ABW8GH36_9PROT</name>
<evidence type="ECO:0008006" key="5">
    <source>
        <dbReference type="Google" id="ProtNLM"/>
    </source>
</evidence>
<accession>A0ABW8GH36</accession>
<feature type="chain" id="PRO_5046756167" description="Glycoside hydrolase family 5 domain-containing protein" evidence="2">
    <location>
        <begin position="21"/>
        <end position="471"/>
    </location>
</feature>
<dbReference type="Proteomes" id="UP001617669">
    <property type="component" value="Unassembled WGS sequence"/>
</dbReference>
<comment type="caution">
    <text evidence="3">The sequence shown here is derived from an EMBL/GenBank/DDBJ whole genome shotgun (WGS) entry which is preliminary data.</text>
</comment>
<dbReference type="InterPro" id="IPR017853">
    <property type="entry name" value="GH"/>
</dbReference>
<dbReference type="SUPFAM" id="SSF51445">
    <property type="entry name" value="(Trans)glycosidases"/>
    <property type="match status" value="1"/>
</dbReference>
<feature type="compositionally biased region" description="Polar residues" evidence="1">
    <location>
        <begin position="44"/>
        <end position="55"/>
    </location>
</feature>
<reference evidence="3 4" key="1">
    <citation type="submission" date="2024-11" db="EMBL/GenBank/DDBJ databases">
        <authorList>
            <person name="Kaparullina E.N."/>
            <person name="Delegan Y.A."/>
            <person name="Doronina N.V."/>
        </authorList>
    </citation>
    <scope>NUCLEOTIDE SEQUENCE [LARGE SCALE GENOMIC DNA]</scope>
    <source>
        <strain evidence="3 4">7sh_L</strain>
    </source>
</reference>
<keyword evidence="2" id="KW-0732">Signal</keyword>
<evidence type="ECO:0000256" key="2">
    <source>
        <dbReference type="SAM" id="SignalP"/>
    </source>
</evidence>
<evidence type="ECO:0000256" key="1">
    <source>
        <dbReference type="SAM" id="MobiDB-lite"/>
    </source>
</evidence>
<dbReference type="PANTHER" id="PTHR12631">
    <property type="entry name" value="ALPHA-L-IDURONIDASE"/>
    <property type="match status" value="1"/>
</dbReference>
<evidence type="ECO:0000313" key="4">
    <source>
        <dbReference type="Proteomes" id="UP001617669"/>
    </source>
</evidence>
<dbReference type="RefSeq" id="WP_400877794.1">
    <property type="nucleotide sequence ID" value="NZ_JBIWXY010000001.1"/>
</dbReference>
<proteinExistence type="predicted"/>
<evidence type="ECO:0000313" key="3">
    <source>
        <dbReference type="EMBL" id="MFJ5444676.1"/>
    </source>
</evidence>
<dbReference type="EMBL" id="JBIWXY010000001">
    <property type="protein sequence ID" value="MFJ5444676.1"/>
    <property type="molecule type" value="Genomic_DNA"/>
</dbReference>
<gene>
    <name evidence="3" type="ORF">ACIKP9_00385</name>
</gene>
<sequence>MVKYILYFIVFIFFHNQLYAATSTFSNGPVSRTQKSESKETNANKKTLTPSSTEKNIQKDQEDPNVIVSDNFIYGVGIHAGQEKITFANAKALISASGANSFRDEVFWHRLERIKGEIGVKKDLAGLDALINWEETNPLIILNYGNQFYDSNRQPYTNEGRQAFVRYADYVSKRYSTQVFGFEIWNEWNIGFGNADRQINRYGDPEQYYLLVKEVSTVVKKNAPSAKVLCGAVTDLDSAWIEKTLKLGIMKYCDGYSLHPYNFSIGKNAVPYHAFSWVDYIWRLMIKYNSSGEKKIYITELGWPNHTEKYGISADLAAAYLAQSFIMAKSREYIGGLWWYELVDSGLNAKEKEHNFGLVNHTFGAKQAFNAFHNIVSKLKGATFVNGGVLSSDRLWARFNLPNGKQITALWTIYNGDPKDFHVKAVDNNAYVDVVPLADNSSYSFDYTKDVMRAGPMPLIIEHDIGALNIE</sequence>
<feature type="region of interest" description="Disordered" evidence="1">
    <location>
        <begin position="26"/>
        <end position="60"/>
    </location>
</feature>
<protein>
    <recommendedName>
        <fullName evidence="5">Glycoside hydrolase family 5 domain-containing protein</fullName>
    </recommendedName>
</protein>
<dbReference type="PANTHER" id="PTHR12631:SF10">
    <property type="entry name" value="BETA-XYLOSIDASE-LIKE PROTEIN-RELATED"/>
    <property type="match status" value="1"/>
</dbReference>
<dbReference type="Gene3D" id="3.20.20.80">
    <property type="entry name" value="Glycosidases"/>
    <property type="match status" value="1"/>
</dbReference>
<feature type="compositionally biased region" description="Basic and acidic residues" evidence="1">
    <location>
        <begin position="34"/>
        <end position="43"/>
    </location>
</feature>
<organism evidence="3 4">
    <name type="scientific">Methylobacillus methanolivorans</name>
    <dbReference type="NCBI Taxonomy" id="1848927"/>
    <lineage>
        <taxon>Bacteria</taxon>
        <taxon>Pseudomonadati</taxon>
        <taxon>Pseudomonadota</taxon>
        <taxon>Betaproteobacteria</taxon>
        <taxon>Nitrosomonadales</taxon>
        <taxon>Methylophilaceae</taxon>
        <taxon>Methylobacillus</taxon>
    </lineage>
</organism>
<keyword evidence="4" id="KW-1185">Reference proteome</keyword>
<feature type="signal peptide" evidence="2">
    <location>
        <begin position="1"/>
        <end position="20"/>
    </location>
</feature>
<dbReference type="InterPro" id="IPR051923">
    <property type="entry name" value="Glycosyl_Hydrolase_39"/>
</dbReference>